<organism evidence="7 8">
    <name type="scientific">Linnemannia gamsii</name>
    <dbReference type="NCBI Taxonomy" id="64522"/>
    <lineage>
        <taxon>Eukaryota</taxon>
        <taxon>Fungi</taxon>
        <taxon>Fungi incertae sedis</taxon>
        <taxon>Mucoromycota</taxon>
        <taxon>Mortierellomycotina</taxon>
        <taxon>Mortierellomycetes</taxon>
        <taxon>Mortierellales</taxon>
        <taxon>Mortierellaceae</taxon>
        <taxon>Linnemannia</taxon>
    </lineage>
</organism>
<dbReference type="PANTHER" id="PTHR13789">
    <property type="entry name" value="MONOOXYGENASE"/>
    <property type="match status" value="1"/>
</dbReference>
<evidence type="ECO:0000313" key="8">
    <source>
        <dbReference type="Proteomes" id="UP001194696"/>
    </source>
</evidence>
<gene>
    <name evidence="7" type="ORF">BGZ96_010122</name>
</gene>
<keyword evidence="5" id="KW-0503">Monooxygenase</keyword>
<comment type="similarity">
    <text evidence="1">Belongs to the paxM FAD-dependent monooxygenase family.</text>
</comment>
<dbReference type="Gene3D" id="3.50.50.60">
    <property type="entry name" value="FAD/NAD(P)-binding domain"/>
    <property type="match status" value="2"/>
</dbReference>
<evidence type="ECO:0000259" key="6">
    <source>
        <dbReference type="Pfam" id="PF01494"/>
    </source>
</evidence>
<evidence type="ECO:0000256" key="2">
    <source>
        <dbReference type="ARBA" id="ARBA00022630"/>
    </source>
</evidence>
<keyword evidence="3" id="KW-0274">FAD</keyword>
<reference evidence="7 8" key="1">
    <citation type="journal article" date="2020" name="Fungal Divers.">
        <title>Resolving the Mortierellaceae phylogeny through synthesis of multi-gene phylogenetics and phylogenomics.</title>
        <authorList>
            <person name="Vandepol N."/>
            <person name="Liber J."/>
            <person name="Desiro A."/>
            <person name="Na H."/>
            <person name="Kennedy M."/>
            <person name="Barry K."/>
            <person name="Grigoriev I.V."/>
            <person name="Miller A.N."/>
            <person name="O'Donnell K."/>
            <person name="Stajich J.E."/>
            <person name="Bonito G."/>
        </authorList>
    </citation>
    <scope>NUCLEOTIDE SEQUENCE [LARGE SCALE GENOMIC DNA]</scope>
    <source>
        <strain evidence="7 8">AD045</strain>
    </source>
</reference>
<evidence type="ECO:0000313" key="7">
    <source>
        <dbReference type="EMBL" id="KAG0285670.1"/>
    </source>
</evidence>
<dbReference type="Pfam" id="PF01494">
    <property type="entry name" value="FAD_binding_3"/>
    <property type="match status" value="1"/>
</dbReference>
<dbReference type="InterPro" id="IPR036188">
    <property type="entry name" value="FAD/NAD-bd_sf"/>
</dbReference>
<accession>A0ABQ7JUU7</accession>
<keyword evidence="4" id="KW-0560">Oxidoreductase</keyword>
<proteinExistence type="inferred from homology"/>
<comment type="caution">
    <text evidence="7">The sequence shown here is derived from an EMBL/GenBank/DDBJ whole genome shotgun (WGS) entry which is preliminary data.</text>
</comment>
<keyword evidence="8" id="KW-1185">Reference proteome</keyword>
<dbReference type="PANTHER" id="PTHR13789:SF309">
    <property type="entry name" value="PUTATIVE (AFU_ORTHOLOGUE AFUA_6G14510)-RELATED"/>
    <property type="match status" value="1"/>
</dbReference>
<dbReference type="Proteomes" id="UP001194696">
    <property type="component" value="Unassembled WGS sequence"/>
</dbReference>
<protein>
    <recommendedName>
        <fullName evidence="6">FAD-binding domain-containing protein</fullName>
    </recommendedName>
</protein>
<evidence type="ECO:0000256" key="5">
    <source>
        <dbReference type="ARBA" id="ARBA00023033"/>
    </source>
</evidence>
<keyword evidence="2" id="KW-0285">Flavoprotein</keyword>
<dbReference type="EMBL" id="JAAAIM010000644">
    <property type="protein sequence ID" value="KAG0285670.1"/>
    <property type="molecule type" value="Genomic_DNA"/>
</dbReference>
<dbReference type="InterPro" id="IPR002938">
    <property type="entry name" value="FAD-bd"/>
</dbReference>
<evidence type="ECO:0000256" key="3">
    <source>
        <dbReference type="ARBA" id="ARBA00022827"/>
    </source>
</evidence>
<sequence length="228" mass="25600">MSMKVLSFQQNYEGVMLRFSDNTTLHGDILVGADGTTGPPDPAKYPTLLDPACENSFMNGDGSTPYTWVTFTVPGNRICWNVIVQLALDDVEDDQFMTSDWAPQQNKKMLESIRHFKTPYGTMGDLFDESPVEGISKVYYEDMLFETWTHGRTVLIGDAAHKLLPSTGQGAVNAMQDAVILANCLYDIKPTSFENIKVALKEYRDQRCDLVKVQLTSMLLCPGYRYVK</sequence>
<feature type="domain" description="FAD-binding" evidence="6">
    <location>
        <begin position="130"/>
        <end position="185"/>
    </location>
</feature>
<evidence type="ECO:0000256" key="4">
    <source>
        <dbReference type="ARBA" id="ARBA00023002"/>
    </source>
</evidence>
<dbReference type="InterPro" id="IPR050493">
    <property type="entry name" value="FAD-dep_Monooxygenase_BioMet"/>
</dbReference>
<dbReference type="SUPFAM" id="SSF51905">
    <property type="entry name" value="FAD/NAD(P)-binding domain"/>
    <property type="match status" value="1"/>
</dbReference>
<dbReference type="PRINTS" id="PR00420">
    <property type="entry name" value="RNGMNOXGNASE"/>
</dbReference>
<name>A0ABQ7JUU7_9FUNG</name>
<evidence type="ECO:0000256" key="1">
    <source>
        <dbReference type="ARBA" id="ARBA00007992"/>
    </source>
</evidence>